<keyword evidence="11" id="KW-1185">Reference proteome</keyword>
<keyword evidence="3 10" id="KW-0808">Transferase</keyword>
<dbReference type="InterPro" id="IPR003594">
    <property type="entry name" value="HATPase_dom"/>
</dbReference>
<dbReference type="PANTHER" id="PTHR40448:SF1">
    <property type="entry name" value="TWO-COMPONENT SENSOR HISTIDINE KINASE"/>
    <property type="match status" value="1"/>
</dbReference>
<evidence type="ECO:0000256" key="7">
    <source>
        <dbReference type="ARBA" id="ARBA00023012"/>
    </source>
</evidence>
<reference evidence="11" key="1">
    <citation type="journal article" date="2019" name="Int. J. Syst. Evol. Microbiol.">
        <title>The Global Catalogue of Microorganisms (GCM) 10K type strain sequencing project: providing services to taxonomists for standard genome sequencing and annotation.</title>
        <authorList>
            <consortium name="The Broad Institute Genomics Platform"/>
            <consortium name="The Broad Institute Genome Sequencing Center for Infectious Disease"/>
            <person name="Wu L."/>
            <person name="Ma J."/>
        </authorList>
    </citation>
    <scope>NUCLEOTIDE SEQUENCE [LARGE SCALE GENOMIC DNA]</scope>
    <source>
        <strain evidence="11">JCM 18657</strain>
    </source>
</reference>
<gene>
    <name evidence="10" type="ORF">ACFQWB_03910</name>
</gene>
<dbReference type="SMART" id="SM00387">
    <property type="entry name" value="HATPase_c"/>
    <property type="match status" value="1"/>
</dbReference>
<dbReference type="InterPro" id="IPR039506">
    <property type="entry name" value="SPOB_a"/>
</dbReference>
<feature type="transmembrane region" description="Helical" evidence="8">
    <location>
        <begin position="94"/>
        <end position="115"/>
    </location>
</feature>
<keyword evidence="5 10" id="KW-0418">Kinase</keyword>
<dbReference type="RefSeq" id="WP_138789359.1">
    <property type="nucleotide sequence ID" value="NZ_JBHTGQ010000009.1"/>
</dbReference>
<keyword evidence="8" id="KW-0472">Membrane</keyword>
<dbReference type="EC" id="2.7.13.3" evidence="2"/>
<feature type="transmembrane region" description="Helical" evidence="8">
    <location>
        <begin position="65"/>
        <end position="82"/>
    </location>
</feature>
<evidence type="ECO:0000256" key="5">
    <source>
        <dbReference type="ARBA" id="ARBA00022777"/>
    </source>
</evidence>
<feature type="transmembrane region" description="Helical" evidence="8">
    <location>
        <begin position="202"/>
        <end position="224"/>
    </location>
</feature>
<sequence>MWSELLKFLTVTFLYSTPACFVYIRFGMAFWGMPEAKNTRSLLFFALGQSILANFGMIFKSPPSVQFVQFIASLVVMLLICFRKTKISLLFKTALVTYVGYNFSEMLTVGILLSFMDREQILRYPYLMIIGCLPIFIACYRVSSVWIKNDTDLGHKLFGFIKGRKKSPLFWLFTLVSIQAALLFLILVTGTTLEGENVFTNVSYLTVISFTTIGVCLMAIKAVAEAKSQAIQMTQDHYIQEIESMFTVVRGQRHDFLNHVQVIHSMVKMNKNKELLEYAEELLGDIQEINEIIAVGNPAIAAFLKAKSSQSIGLHVKFEYAIQSLKNTKLSINSIDLVRVLGNLVDNAFDAVQHLPPEQRLVILEGCREGDNFRFTVRNSGHAVSQDELRNMLKIGYTTKDSNHSGLGLSIVQELLKKCKGKLEINSIPDQGMEFSVLIPIL</sequence>
<keyword evidence="7" id="KW-0902">Two-component regulatory system</keyword>
<evidence type="ECO:0000313" key="10">
    <source>
        <dbReference type="EMBL" id="MFC7749092.1"/>
    </source>
</evidence>
<evidence type="ECO:0000256" key="1">
    <source>
        <dbReference type="ARBA" id="ARBA00000085"/>
    </source>
</evidence>
<dbReference type="PANTHER" id="PTHR40448">
    <property type="entry name" value="TWO-COMPONENT SENSOR HISTIDINE KINASE"/>
    <property type="match status" value="1"/>
</dbReference>
<accession>A0ABW2UYV4</accession>
<dbReference type="PROSITE" id="PS50109">
    <property type="entry name" value="HIS_KIN"/>
    <property type="match status" value="1"/>
</dbReference>
<evidence type="ECO:0000256" key="3">
    <source>
        <dbReference type="ARBA" id="ARBA00022679"/>
    </source>
</evidence>
<keyword evidence="8" id="KW-0812">Transmembrane</keyword>
<dbReference type="GO" id="GO:0004673">
    <property type="term" value="F:protein histidine kinase activity"/>
    <property type="evidence" value="ECO:0007669"/>
    <property type="project" value="UniProtKB-EC"/>
</dbReference>
<evidence type="ECO:0000259" key="9">
    <source>
        <dbReference type="PROSITE" id="PS50109"/>
    </source>
</evidence>
<comment type="caution">
    <text evidence="10">The sequence shown here is derived from an EMBL/GenBank/DDBJ whole genome shotgun (WGS) entry which is preliminary data.</text>
</comment>
<proteinExistence type="predicted"/>
<dbReference type="EMBL" id="JBHTGQ010000009">
    <property type="protein sequence ID" value="MFC7749092.1"/>
    <property type="molecule type" value="Genomic_DNA"/>
</dbReference>
<feature type="transmembrane region" description="Helical" evidence="8">
    <location>
        <begin position="127"/>
        <end position="147"/>
    </location>
</feature>
<evidence type="ECO:0000256" key="8">
    <source>
        <dbReference type="SAM" id="Phobius"/>
    </source>
</evidence>
<feature type="transmembrane region" description="Helical" evidence="8">
    <location>
        <begin position="168"/>
        <end position="190"/>
    </location>
</feature>
<dbReference type="Gene3D" id="3.30.565.10">
    <property type="entry name" value="Histidine kinase-like ATPase, C-terminal domain"/>
    <property type="match status" value="1"/>
</dbReference>
<comment type="catalytic activity">
    <reaction evidence="1">
        <text>ATP + protein L-histidine = ADP + protein N-phospho-L-histidine.</text>
        <dbReference type="EC" id="2.7.13.3"/>
    </reaction>
</comment>
<dbReference type="InterPro" id="IPR036890">
    <property type="entry name" value="HATPase_C_sf"/>
</dbReference>
<keyword evidence="4" id="KW-0547">Nucleotide-binding</keyword>
<name>A0ABW2UYV4_9BACL</name>
<dbReference type="Proteomes" id="UP001596528">
    <property type="component" value="Unassembled WGS sequence"/>
</dbReference>
<dbReference type="InterPro" id="IPR004358">
    <property type="entry name" value="Sig_transdc_His_kin-like_C"/>
</dbReference>
<keyword evidence="6" id="KW-0067">ATP-binding</keyword>
<organism evidence="10 11">
    <name type="scientific">Paenibacillus thermoaerophilus</name>
    <dbReference type="NCBI Taxonomy" id="1215385"/>
    <lineage>
        <taxon>Bacteria</taxon>
        <taxon>Bacillati</taxon>
        <taxon>Bacillota</taxon>
        <taxon>Bacilli</taxon>
        <taxon>Bacillales</taxon>
        <taxon>Paenibacillaceae</taxon>
        <taxon>Paenibacillus</taxon>
    </lineage>
</organism>
<dbReference type="Gene3D" id="1.10.287.130">
    <property type="match status" value="1"/>
</dbReference>
<feature type="transmembrane region" description="Helical" evidence="8">
    <location>
        <begin position="12"/>
        <end position="30"/>
    </location>
</feature>
<dbReference type="Pfam" id="PF14689">
    <property type="entry name" value="SPOB_a"/>
    <property type="match status" value="1"/>
</dbReference>
<dbReference type="InterPro" id="IPR005467">
    <property type="entry name" value="His_kinase_dom"/>
</dbReference>
<feature type="transmembrane region" description="Helical" evidence="8">
    <location>
        <begin position="42"/>
        <end position="59"/>
    </location>
</feature>
<dbReference type="PRINTS" id="PR00344">
    <property type="entry name" value="BCTRLSENSOR"/>
</dbReference>
<dbReference type="Pfam" id="PF02518">
    <property type="entry name" value="HATPase_c"/>
    <property type="match status" value="1"/>
</dbReference>
<protein>
    <recommendedName>
        <fullName evidence="2">histidine kinase</fullName>
        <ecNumber evidence="2">2.7.13.3</ecNumber>
    </recommendedName>
</protein>
<evidence type="ECO:0000256" key="4">
    <source>
        <dbReference type="ARBA" id="ARBA00022741"/>
    </source>
</evidence>
<keyword evidence="8" id="KW-1133">Transmembrane helix</keyword>
<feature type="domain" description="Histidine kinase" evidence="9">
    <location>
        <begin position="337"/>
        <end position="442"/>
    </location>
</feature>
<evidence type="ECO:0000313" key="11">
    <source>
        <dbReference type="Proteomes" id="UP001596528"/>
    </source>
</evidence>
<evidence type="ECO:0000256" key="6">
    <source>
        <dbReference type="ARBA" id="ARBA00022840"/>
    </source>
</evidence>
<evidence type="ECO:0000256" key="2">
    <source>
        <dbReference type="ARBA" id="ARBA00012438"/>
    </source>
</evidence>
<dbReference type="SUPFAM" id="SSF55874">
    <property type="entry name" value="ATPase domain of HSP90 chaperone/DNA topoisomerase II/histidine kinase"/>
    <property type="match status" value="1"/>
</dbReference>